<evidence type="ECO:0000256" key="3">
    <source>
        <dbReference type="ARBA" id="ARBA00022553"/>
    </source>
</evidence>
<dbReference type="InterPro" id="IPR035965">
    <property type="entry name" value="PAS-like_dom_sf"/>
</dbReference>
<evidence type="ECO:0000256" key="1">
    <source>
        <dbReference type="ARBA" id="ARBA00000085"/>
    </source>
</evidence>
<comment type="catalytic activity">
    <reaction evidence="1">
        <text>ATP + protein L-histidine = ADP + protein N-phospho-L-histidine.</text>
        <dbReference type="EC" id="2.7.13.3"/>
    </reaction>
</comment>
<keyword evidence="9" id="KW-0472">Membrane</keyword>
<keyword evidence="8" id="KW-0902">Two-component regulatory system</keyword>
<dbReference type="SUPFAM" id="SSF47384">
    <property type="entry name" value="Homodimeric domain of signal transducing histidine kinase"/>
    <property type="match status" value="1"/>
</dbReference>
<feature type="transmembrane region" description="Helical" evidence="9">
    <location>
        <begin position="12"/>
        <end position="29"/>
    </location>
</feature>
<dbReference type="InterPro" id="IPR036097">
    <property type="entry name" value="HisK_dim/P_sf"/>
</dbReference>
<reference evidence="12 13" key="1">
    <citation type="submission" date="2019-08" db="EMBL/GenBank/DDBJ databases">
        <title>Bacillus genomes from the desert of Cuatro Cienegas, Coahuila.</title>
        <authorList>
            <person name="Olmedo-Alvarez G."/>
        </authorList>
    </citation>
    <scope>NUCLEOTIDE SEQUENCE [LARGE SCALE GENOMIC DNA]</scope>
    <source>
        <strain evidence="12 13">CH98b_3T</strain>
    </source>
</reference>
<dbReference type="GO" id="GO:0006355">
    <property type="term" value="P:regulation of DNA-templated transcription"/>
    <property type="evidence" value="ECO:0007669"/>
    <property type="project" value="InterPro"/>
</dbReference>
<dbReference type="SUPFAM" id="SSF55874">
    <property type="entry name" value="ATPase domain of HSP90 chaperone/DNA topoisomerase II/histidine kinase"/>
    <property type="match status" value="1"/>
</dbReference>
<evidence type="ECO:0000256" key="9">
    <source>
        <dbReference type="SAM" id="Phobius"/>
    </source>
</evidence>
<dbReference type="Gene3D" id="1.10.287.130">
    <property type="match status" value="1"/>
</dbReference>
<dbReference type="PROSITE" id="PS50109">
    <property type="entry name" value="HIS_KIN"/>
    <property type="match status" value="1"/>
</dbReference>
<feature type="transmembrane region" description="Helical" evidence="9">
    <location>
        <begin position="72"/>
        <end position="100"/>
    </location>
</feature>
<dbReference type="Gene3D" id="3.30.565.10">
    <property type="entry name" value="Histidine kinase-like ATPase, C-terminal domain"/>
    <property type="match status" value="1"/>
</dbReference>
<dbReference type="Pfam" id="PF02518">
    <property type="entry name" value="HATPase_c"/>
    <property type="match status" value="1"/>
</dbReference>
<evidence type="ECO:0000256" key="6">
    <source>
        <dbReference type="ARBA" id="ARBA00022777"/>
    </source>
</evidence>
<name>A0A5D4TBK8_9BACI</name>
<protein>
    <recommendedName>
        <fullName evidence="2">histidine kinase</fullName>
        <ecNumber evidence="2">2.7.13.3</ecNumber>
    </recommendedName>
</protein>
<keyword evidence="5" id="KW-0547">Nucleotide-binding</keyword>
<keyword evidence="7" id="KW-0067">ATP-binding</keyword>
<accession>A0A5D4TBK8</accession>
<dbReference type="InterPro" id="IPR003594">
    <property type="entry name" value="HATPase_dom"/>
</dbReference>
<evidence type="ECO:0000313" key="13">
    <source>
        <dbReference type="Proteomes" id="UP000324517"/>
    </source>
</evidence>
<dbReference type="Pfam" id="PF00512">
    <property type="entry name" value="HisKA"/>
    <property type="match status" value="1"/>
</dbReference>
<feature type="transmembrane region" description="Helical" evidence="9">
    <location>
        <begin position="142"/>
        <end position="167"/>
    </location>
</feature>
<dbReference type="Pfam" id="PF00989">
    <property type="entry name" value="PAS"/>
    <property type="match status" value="1"/>
</dbReference>
<dbReference type="SMART" id="SM00387">
    <property type="entry name" value="HATPase_c"/>
    <property type="match status" value="1"/>
</dbReference>
<feature type="domain" description="Histidine kinase" evidence="10">
    <location>
        <begin position="369"/>
        <end position="572"/>
    </location>
</feature>
<comment type="caution">
    <text evidence="12">The sequence shown here is derived from an EMBL/GenBank/DDBJ whole genome shotgun (WGS) entry which is preliminary data.</text>
</comment>
<dbReference type="PROSITE" id="PS50113">
    <property type="entry name" value="PAC"/>
    <property type="match status" value="1"/>
</dbReference>
<evidence type="ECO:0000256" key="2">
    <source>
        <dbReference type="ARBA" id="ARBA00012438"/>
    </source>
</evidence>
<dbReference type="InterPro" id="IPR000700">
    <property type="entry name" value="PAS-assoc_C"/>
</dbReference>
<evidence type="ECO:0000256" key="7">
    <source>
        <dbReference type="ARBA" id="ARBA00022840"/>
    </source>
</evidence>
<dbReference type="GO" id="GO:0005524">
    <property type="term" value="F:ATP binding"/>
    <property type="evidence" value="ECO:0007669"/>
    <property type="project" value="UniProtKB-KW"/>
</dbReference>
<dbReference type="GO" id="GO:0000155">
    <property type="term" value="F:phosphorelay sensor kinase activity"/>
    <property type="evidence" value="ECO:0007669"/>
    <property type="project" value="InterPro"/>
</dbReference>
<gene>
    <name evidence="12" type="ORF">FZC75_11930</name>
</gene>
<dbReference type="SUPFAM" id="SSF55785">
    <property type="entry name" value="PYP-like sensor domain (PAS domain)"/>
    <property type="match status" value="1"/>
</dbReference>
<dbReference type="InterPro" id="IPR013767">
    <property type="entry name" value="PAS_fold"/>
</dbReference>
<evidence type="ECO:0000256" key="8">
    <source>
        <dbReference type="ARBA" id="ARBA00023012"/>
    </source>
</evidence>
<dbReference type="InterPro" id="IPR004358">
    <property type="entry name" value="Sig_transdc_His_kin-like_C"/>
</dbReference>
<feature type="transmembrane region" description="Helical" evidence="9">
    <location>
        <begin position="187"/>
        <end position="219"/>
    </location>
</feature>
<proteinExistence type="predicted"/>
<evidence type="ECO:0000256" key="4">
    <source>
        <dbReference type="ARBA" id="ARBA00022679"/>
    </source>
</evidence>
<dbReference type="EMBL" id="VTET01000005">
    <property type="protein sequence ID" value="TYS71862.1"/>
    <property type="molecule type" value="Genomic_DNA"/>
</dbReference>
<dbReference type="PANTHER" id="PTHR43065">
    <property type="entry name" value="SENSOR HISTIDINE KINASE"/>
    <property type="match status" value="1"/>
</dbReference>
<keyword evidence="9" id="KW-0812">Transmembrane</keyword>
<dbReference type="InterPro" id="IPR003661">
    <property type="entry name" value="HisK_dim/P_dom"/>
</dbReference>
<dbReference type="PANTHER" id="PTHR43065:SF10">
    <property type="entry name" value="PEROXIDE STRESS-ACTIVATED HISTIDINE KINASE MAK3"/>
    <property type="match status" value="1"/>
</dbReference>
<dbReference type="SMART" id="SM00388">
    <property type="entry name" value="HisKA"/>
    <property type="match status" value="1"/>
</dbReference>
<keyword evidence="9" id="KW-1133">Transmembrane helix</keyword>
<sequence>MKTYYQKYKLTINLLVVFLLGSGLFFVHLQSPFSFLATKPILFALLVVSIVLLTINTVPLPPKGNSLSMDSAIFLATLFVFGLNLSLWALLASGVVYSLLKRDIAWWKHLVNFAMYALMITGAHYIFLWTGGTIGYLQASNLLSYLTTLISYFFINILIIGVFFYSMNHPQLIQEMKSTLQKSVSNYAITLASALLLALLFESDAVLGLIIFTVIILLVSKGFKEYFYLNEEINKDRSYRQQILNSLPVGIITADDKQSNFSLNTAASCLLNLTGQEITDVIMMKVPPAFNSSFWEIMLSKRICQNVKVRYSRGGEDLRLLVSQSVLHDEDQNIIGRIFYFIDITETEELEKRMHQSEKLAALGELAAGAAHEIRNPLAVLHGFFSLMKQSFTKDELERYQVPLLIKEFDRINAIIEDMLLMARPGAPRLQETTFKTIFEQIPTLPDTNENVPELKVMLDDTKVMVDLKQMKQVIYNLYRNSREAIKDNGIITISSQKLNGKYQIFFKDNGTGIQDEVKSSLFHPFHTSKETGTGLGLTIVQRIIENHQGSIEVYETSSKGTTFLITLPLSPQQ</sequence>
<feature type="domain" description="PAC" evidence="11">
    <location>
        <begin position="303"/>
        <end position="356"/>
    </location>
</feature>
<keyword evidence="6" id="KW-0418">Kinase</keyword>
<dbReference type="Gene3D" id="3.30.450.20">
    <property type="entry name" value="PAS domain"/>
    <property type="match status" value="1"/>
</dbReference>
<dbReference type="RefSeq" id="WP_148979498.1">
    <property type="nucleotide sequence ID" value="NZ_JBNIKO010000004.1"/>
</dbReference>
<keyword evidence="4" id="KW-0808">Transferase</keyword>
<evidence type="ECO:0000259" key="10">
    <source>
        <dbReference type="PROSITE" id="PS50109"/>
    </source>
</evidence>
<dbReference type="InterPro" id="IPR036890">
    <property type="entry name" value="HATPase_C_sf"/>
</dbReference>
<dbReference type="OrthoDB" id="9815750at2"/>
<feature type="transmembrane region" description="Helical" evidence="9">
    <location>
        <begin position="41"/>
        <end position="60"/>
    </location>
</feature>
<keyword evidence="3" id="KW-0597">Phosphoprotein</keyword>
<dbReference type="EC" id="2.7.13.3" evidence="2"/>
<dbReference type="Proteomes" id="UP000324517">
    <property type="component" value="Unassembled WGS sequence"/>
</dbReference>
<organism evidence="12 13">
    <name type="scientific">Sutcliffiella horikoshii</name>
    <dbReference type="NCBI Taxonomy" id="79883"/>
    <lineage>
        <taxon>Bacteria</taxon>
        <taxon>Bacillati</taxon>
        <taxon>Bacillota</taxon>
        <taxon>Bacilli</taxon>
        <taxon>Bacillales</taxon>
        <taxon>Bacillaceae</taxon>
        <taxon>Sutcliffiella</taxon>
    </lineage>
</organism>
<dbReference type="PRINTS" id="PR00344">
    <property type="entry name" value="BCTRLSENSOR"/>
</dbReference>
<dbReference type="InterPro" id="IPR005467">
    <property type="entry name" value="His_kinase_dom"/>
</dbReference>
<evidence type="ECO:0000256" key="5">
    <source>
        <dbReference type="ARBA" id="ARBA00022741"/>
    </source>
</evidence>
<dbReference type="CDD" id="cd00082">
    <property type="entry name" value="HisKA"/>
    <property type="match status" value="1"/>
</dbReference>
<evidence type="ECO:0000313" key="12">
    <source>
        <dbReference type="EMBL" id="TYS71862.1"/>
    </source>
</evidence>
<evidence type="ECO:0000259" key="11">
    <source>
        <dbReference type="PROSITE" id="PS50113"/>
    </source>
</evidence>
<dbReference type="AlphaFoldDB" id="A0A5D4TBK8"/>
<feature type="transmembrane region" description="Helical" evidence="9">
    <location>
        <begin position="106"/>
        <end position="130"/>
    </location>
</feature>